<dbReference type="EMBL" id="SNRY01008314">
    <property type="protein sequence ID" value="KAA6308768.1"/>
    <property type="molecule type" value="Genomic_DNA"/>
</dbReference>
<proteinExistence type="predicted"/>
<reference evidence="1" key="1">
    <citation type="submission" date="2019-03" db="EMBL/GenBank/DDBJ databases">
        <title>Single cell metagenomics reveals metabolic interactions within the superorganism composed of flagellate Streblomastix strix and complex community of Bacteroidetes bacteria on its surface.</title>
        <authorList>
            <person name="Treitli S.C."/>
            <person name="Kolisko M."/>
            <person name="Husnik F."/>
            <person name="Keeling P."/>
            <person name="Hampl V."/>
        </authorList>
    </citation>
    <scope>NUCLEOTIDE SEQUENCE</scope>
    <source>
        <strain evidence="1">STM</strain>
    </source>
</reference>
<protein>
    <submittedName>
        <fullName evidence="1">Uncharacterized protein</fullName>
    </submittedName>
</protein>
<dbReference type="AlphaFoldDB" id="A0A5J4PIS8"/>
<organism evidence="1">
    <name type="scientific">termite gut metagenome</name>
    <dbReference type="NCBI Taxonomy" id="433724"/>
    <lineage>
        <taxon>unclassified sequences</taxon>
        <taxon>metagenomes</taxon>
        <taxon>organismal metagenomes</taxon>
    </lineage>
</organism>
<accession>A0A5J4PIS8</accession>
<feature type="non-terminal residue" evidence="1">
    <location>
        <position position="128"/>
    </location>
</feature>
<evidence type="ECO:0000313" key="1">
    <source>
        <dbReference type="EMBL" id="KAA6308768.1"/>
    </source>
</evidence>
<sequence>MYQVYNNTLTITVNDWCKAGLTYHQFNHDAKEGYLSIHRRGYRGDTLIDVKSIKRPDRLQKIESTYGKINEKPGSSSLFEVKIDTEARAFFLRQTKPDGTPLGLDLIEKYVNRASLFNSVKKALEKSK</sequence>
<name>A0A5J4PIS8_9ZZZZ</name>
<gene>
    <name evidence="1" type="ORF">EZS27_039626</name>
</gene>
<comment type="caution">
    <text evidence="1">The sequence shown here is derived from an EMBL/GenBank/DDBJ whole genome shotgun (WGS) entry which is preliminary data.</text>
</comment>